<reference evidence="2" key="1">
    <citation type="submission" date="2022-11" db="UniProtKB">
        <authorList>
            <consortium name="WormBaseParasite"/>
        </authorList>
    </citation>
    <scope>IDENTIFICATION</scope>
</reference>
<dbReference type="WBParaSite" id="nRc.2.0.1.t06176-RA">
    <property type="protein sequence ID" value="nRc.2.0.1.t06176-RA"/>
    <property type="gene ID" value="nRc.2.0.1.g06176"/>
</dbReference>
<evidence type="ECO:0000313" key="2">
    <source>
        <dbReference type="WBParaSite" id="nRc.2.0.1.t06176-RA"/>
    </source>
</evidence>
<accession>A0A915HY14</accession>
<protein>
    <submittedName>
        <fullName evidence="2">Uncharacterized protein</fullName>
    </submittedName>
</protein>
<name>A0A915HY14_ROMCU</name>
<sequence>MFNRFLAETSKYGILYKRPKFSPSDRLTRRFWRFKSILLAIKIIGYSSRSLTRERIFQITLKSMILLPHRSELFLSRRIYQIDFTQRSVDAILFNVRIFYGRIVVDQKVSLDELYDQGAFADAADAQHH</sequence>
<keyword evidence="1" id="KW-1185">Reference proteome</keyword>
<dbReference type="Proteomes" id="UP000887565">
    <property type="component" value="Unplaced"/>
</dbReference>
<dbReference type="AlphaFoldDB" id="A0A915HY14"/>
<organism evidence="1 2">
    <name type="scientific">Romanomermis culicivorax</name>
    <name type="common">Nematode worm</name>
    <dbReference type="NCBI Taxonomy" id="13658"/>
    <lineage>
        <taxon>Eukaryota</taxon>
        <taxon>Metazoa</taxon>
        <taxon>Ecdysozoa</taxon>
        <taxon>Nematoda</taxon>
        <taxon>Enoplea</taxon>
        <taxon>Dorylaimia</taxon>
        <taxon>Mermithida</taxon>
        <taxon>Mermithoidea</taxon>
        <taxon>Mermithidae</taxon>
        <taxon>Romanomermis</taxon>
    </lineage>
</organism>
<proteinExistence type="predicted"/>
<evidence type="ECO:0000313" key="1">
    <source>
        <dbReference type="Proteomes" id="UP000887565"/>
    </source>
</evidence>